<name>A0A075RKT4_FLAPS</name>
<dbReference type="AlphaFoldDB" id="A0A075RKT4"/>
<dbReference type="RefSeq" id="WP_011962863.1">
    <property type="nucleotide sequence ID" value="NZ_CBCRUL010000018.1"/>
</dbReference>
<dbReference type="KEGG" id="fpw:IA04_03440"/>
<evidence type="ECO:0000313" key="2">
    <source>
        <dbReference type="Proteomes" id="UP000596329"/>
    </source>
</evidence>
<dbReference type="KEGG" id="fpq:IB65_03450"/>
<sequence length="308" mass="34479">MKTTKLKFITFFLFISVSYTNSFAQGCSDAGFCSLGKGFNPHEANIKNSVDLGVVYGIAEEGVTVFSQYLTYTRELTDQFAISTKLTSAIANGDFGTRGNIGDLFLTGNYKFKNKFSNLEGSKTWSLLFGFKIPLTNSNDKINTVSLPMAYQASLGTFDFIGGVNLTYKKWDFNTAVQIPLSDNKNSYISNPLITDKFATTNLFERKSDVLFRTTYKVKTTNEKFTFKPNLLFIYHLGEDNFTNIFGQRETIVGSDGLTINGNLIVSYKLNKKSYLETSIASPFVVRKERPDGLTRVLTLGLSYKVNF</sequence>
<protein>
    <submittedName>
        <fullName evidence="1">Uncharacterized protein</fullName>
    </submittedName>
</protein>
<reference evidence="1 2" key="1">
    <citation type="submission" date="2020-07" db="EMBL/GenBank/DDBJ databases">
        <title>Genomic characterization of Flavobacterium psychrophilum strains.</title>
        <authorList>
            <person name="Castillo D."/>
            <person name="Jorgensen J."/>
            <person name="Middelboe M."/>
        </authorList>
    </citation>
    <scope>NUCLEOTIDE SEQUENCE [LARGE SCALE GENOMIC DNA]</scope>
    <source>
        <strain evidence="1 2">FPS-R7</strain>
    </source>
</reference>
<dbReference type="EMBL" id="CP059075">
    <property type="protein sequence ID" value="QRE03206.1"/>
    <property type="molecule type" value="Genomic_DNA"/>
</dbReference>
<dbReference type="OMA" id="AGFCTLN"/>
<evidence type="ECO:0000313" key="1">
    <source>
        <dbReference type="EMBL" id="QRE03206.1"/>
    </source>
</evidence>
<dbReference type="Proteomes" id="UP000596329">
    <property type="component" value="Chromosome"/>
</dbReference>
<dbReference type="KEGG" id="fpv:IA03_03525"/>
<accession>A0A075RKT4</accession>
<dbReference type="KEGG" id="fpk:IA06_03475"/>
<proteinExistence type="predicted"/>
<dbReference type="PROSITE" id="PS51257">
    <property type="entry name" value="PROKAR_LIPOPROTEIN"/>
    <property type="match status" value="1"/>
</dbReference>
<dbReference type="KEGG" id="fpc:FPSM_01617"/>
<dbReference type="GeneID" id="66552614"/>
<gene>
    <name evidence="1" type="ORF">H0H26_09885</name>
</gene>
<organism evidence="1 2">
    <name type="scientific">Flavobacterium psychrophilum</name>
    <dbReference type="NCBI Taxonomy" id="96345"/>
    <lineage>
        <taxon>Bacteria</taxon>
        <taxon>Pseudomonadati</taxon>
        <taxon>Bacteroidota</taxon>
        <taxon>Flavobacteriia</taxon>
        <taxon>Flavobacteriales</taxon>
        <taxon>Flavobacteriaceae</taxon>
        <taxon>Flavobacterium</taxon>
    </lineage>
</organism>